<sequence>MELDYKSKFTEPSSYSEAITVQVKQPVGENPFRPTNNFQRPVIYNENELPKNYSTAALLTCICCFWPLGIVSLINSQKVDTAISQGDFSTAQRASTDAKNYAIAALVCGITTIIISITSYIVYRKLK</sequence>
<organism evidence="7 8">
    <name type="scientific">Hydra vulgaris</name>
    <name type="common">Hydra</name>
    <name type="synonym">Hydra attenuata</name>
    <dbReference type="NCBI Taxonomy" id="6087"/>
    <lineage>
        <taxon>Eukaryota</taxon>
        <taxon>Metazoa</taxon>
        <taxon>Cnidaria</taxon>
        <taxon>Hydrozoa</taxon>
        <taxon>Hydroidolina</taxon>
        <taxon>Anthoathecata</taxon>
        <taxon>Aplanulata</taxon>
        <taxon>Hydridae</taxon>
        <taxon>Hydra</taxon>
    </lineage>
</organism>
<keyword evidence="3 6" id="KW-0812">Transmembrane</keyword>
<dbReference type="Proteomes" id="UP001652625">
    <property type="component" value="Chromosome 06"/>
</dbReference>
<reference evidence="8" key="1">
    <citation type="submission" date="2025-08" db="UniProtKB">
        <authorList>
            <consortium name="RefSeq"/>
        </authorList>
    </citation>
    <scope>IDENTIFICATION</scope>
</reference>
<feature type="transmembrane region" description="Helical" evidence="6">
    <location>
        <begin position="101"/>
        <end position="123"/>
    </location>
</feature>
<dbReference type="InterPro" id="IPR007593">
    <property type="entry name" value="CD225/Dispanin_fam"/>
</dbReference>
<accession>A0ABM4BYW7</accession>
<name>A0ABM4BYW7_HYDVU</name>
<keyword evidence="7" id="KW-1185">Reference proteome</keyword>
<dbReference type="PANTHER" id="PTHR14948:SF25">
    <property type="entry name" value="DUF4190 DOMAIN-CONTAINING PROTEIN"/>
    <property type="match status" value="1"/>
</dbReference>
<proteinExistence type="inferred from homology"/>
<evidence type="ECO:0000256" key="3">
    <source>
        <dbReference type="ARBA" id="ARBA00022692"/>
    </source>
</evidence>
<evidence type="ECO:0000256" key="4">
    <source>
        <dbReference type="ARBA" id="ARBA00022989"/>
    </source>
</evidence>
<evidence type="ECO:0000256" key="2">
    <source>
        <dbReference type="ARBA" id="ARBA00006843"/>
    </source>
</evidence>
<feature type="transmembrane region" description="Helical" evidence="6">
    <location>
        <begin position="56"/>
        <end position="74"/>
    </location>
</feature>
<gene>
    <name evidence="8" type="primary">LOC136081002</name>
</gene>
<evidence type="ECO:0000313" key="8">
    <source>
        <dbReference type="RefSeq" id="XP_065654419.1"/>
    </source>
</evidence>
<dbReference type="PANTHER" id="PTHR14948">
    <property type="entry name" value="NG5"/>
    <property type="match status" value="1"/>
</dbReference>
<keyword evidence="4 6" id="KW-1133">Transmembrane helix</keyword>
<comment type="similarity">
    <text evidence="2">Belongs to the CD225/Dispanin family.</text>
</comment>
<dbReference type="InterPro" id="IPR051423">
    <property type="entry name" value="CD225/Dispanin"/>
</dbReference>
<evidence type="ECO:0000313" key="7">
    <source>
        <dbReference type="Proteomes" id="UP001652625"/>
    </source>
</evidence>
<evidence type="ECO:0000256" key="1">
    <source>
        <dbReference type="ARBA" id="ARBA00004370"/>
    </source>
</evidence>
<evidence type="ECO:0000256" key="5">
    <source>
        <dbReference type="ARBA" id="ARBA00023136"/>
    </source>
</evidence>
<evidence type="ECO:0000256" key="6">
    <source>
        <dbReference type="SAM" id="Phobius"/>
    </source>
</evidence>
<keyword evidence="5 6" id="KW-0472">Membrane</keyword>
<dbReference type="Pfam" id="PF04505">
    <property type="entry name" value="CD225"/>
    <property type="match status" value="1"/>
</dbReference>
<protein>
    <submittedName>
        <fullName evidence="8">Proline-rich transmembrane protein 1-like</fullName>
    </submittedName>
</protein>
<comment type="subcellular location">
    <subcellularLocation>
        <location evidence="1">Membrane</location>
    </subcellularLocation>
</comment>
<dbReference type="GeneID" id="136081002"/>
<dbReference type="RefSeq" id="XP_065654419.1">
    <property type="nucleotide sequence ID" value="XM_065798347.1"/>
</dbReference>